<keyword evidence="3" id="KW-1185">Reference proteome</keyword>
<dbReference type="AlphaFoldDB" id="A0A8S3YUN3"/>
<reference evidence="2" key="1">
    <citation type="submission" date="2021-04" db="EMBL/GenBank/DDBJ databases">
        <authorList>
            <consortium name="Molecular Ecology Group"/>
        </authorList>
    </citation>
    <scope>NUCLEOTIDE SEQUENCE</scope>
</reference>
<evidence type="ECO:0000313" key="3">
    <source>
        <dbReference type="Proteomes" id="UP000678393"/>
    </source>
</evidence>
<evidence type="ECO:0000256" key="1">
    <source>
        <dbReference type="SAM" id="SignalP"/>
    </source>
</evidence>
<dbReference type="OrthoDB" id="6150569at2759"/>
<dbReference type="EMBL" id="CAJHNH020000690">
    <property type="protein sequence ID" value="CAG5119345.1"/>
    <property type="molecule type" value="Genomic_DNA"/>
</dbReference>
<organism evidence="2 3">
    <name type="scientific">Candidula unifasciata</name>
    <dbReference type="NCBI Taxonomy" id="100452"/>
    <lineage>
        <taxon>Eukaryota</taxon>
        <taxon>Metazoa</taxon>
        <taxon>Spiralia</taxon>
        <taxon>Lophotrochozoa</taxon>
        <taxon>Mollusca</taxon>
        <taxon>Gastropoda</taxon>
        <taxon>Heterobranchia</taxon>
        <taxon>Euthyneura</taxon>
        <taxon>Panpulmonata</taxon>
        <taxon>Eupulmonata</taxon>
        <taxon>Stylommatophora</taxon>
        <taxon>Helicina</taxon>
        <taxon>Helicoidea</taxon>
        <taxon>Geomitridae</taxon>
        <taxon>Candidula</taxon>
    </lineage>
</organism>
<protein>
    <recommendedName>
        <fullName evidence="4">Tyrosine-protein kinase ephrin type A/B receptor-like domain-containing protein</fullName>
    </recommendedName>
</protein>
<evidence type="ECO:0000313" key="2">
    <source>
        <dbReference type="EMBL" id="CAG5119345.1"/>
    </source>
</evidence>
<comment type="caution">
    <text evidence="2">The sequence shown here is derived from an EMBL/GenBank/DDBJ whole genome shotgun (WGS) entry which is preliminary data.</text>
</comment>
<gene>
    <name evidence="2" type="ORF">CUNI_LOCUS4903</name>
</gene>
<accession>A0A8S3YUN3</accession>
<name>A0A8S3YUN3_9EUPU</name>
<evidence type="ECO:0008006" key="4">
    <source>
        <dbReference type="Google" id="ProtNLM"/>
    </source>
</evidence>
<feature type="signal peptide" evidence="1">
    <location>
        <begin position="1"/>
        <end position="25"/>
    </location>
</feature>
<feature type="chain" id="PRO_5035731042" description="Tyrosine-protein kinase ephrin type A/B receptor-like domain-containing protein" evidence="1">
    <location>
        <begin position="26"/>
        <end position="305"/>
    </location>
</feature>
<sequence length="305" mass="34013">MALCIRLLVVGVTSFVIWTTQLVEAFPNSCISMPNLPLHGKLKITGSFIMRITCLNRNTDLPVNTLGDGGVLICDPKEQALTELPEEYSPDCLEYRKPSLVYMPVRLTYTTDECGEAYASNVLMNFAQLQNTNLRLCGTLVSCNYTFPKVECTRNYNFIQKGGANQLDASFKIYAKYEEKISTDIYLQILQQIRNISFAIDQGIGGTEKLWGVQGLQLVHVDVAAWTASCDMHNYTTGTNLAIHGIASCRGCPEDTVYVEGTICESCPYNHFTYGPFATVCAVCPVEGAWGSEKARWIRRCYKRV</sequence>
<keyword evidence="1" id="KW-0732">Signal</keyword>
<dbReference type="Proteomes" id="UP000678393">
    <property type="component" value="Unassembled WGS sequence"/>
</dbReference>
<proteinExistence type="predicted"/>